<gene>
    <name evidence="6" type="ORF">LANO_0D02190G</name>
</gene>
<feature type="region of interest" description="Disordered" evidence="2">
    <location>
        <begin position="666"/>
        <end position="701"/>
    </location>
</feature>
<dbReference type="EMBL" id="LT598448">
    <property type="protein sequence ID" value="SCU88468.1"/>
    <property type="molecule type" value="Genomic_DNA"/>
</dbReference>
<accession>A0A1G4JE33</accession>
<keyword evidence="7" id="KW-1185">Reference proteome</keyword>
<dbReference type="InterPro" id="IPR031872">
    <property type="entry name" value="NDC10_II"/>
</dbReference>
<feature type="domain" description="Ndc10" evidence="4">
    <location>
        <begin position="131"/>
        <end position="426"/>
    </location>
</feature>
<dbReference type="Proteomes" id="UP000189911">
    <property type="component" value="Chromosome D"/>
</dbReference>
<dbReference type="InterPro" id="IPR049055">
    <property type="entry name" value="NDC10_N"/>
</dbReference>
<dbReference type="OrthoDB" id="4032152at2759"/>
<feature type="compositionally biased region" description="Acidic residues" evidence="2">
    <location>
        <begin position="590"/>
        <end position="612"/>
    </location>
</feature>
<keyword evidence="1" id="KW-0238">DNA-binding</keyword>
<protein>
    <submittedName>
        <fullName evidence="6">LANO_0D02190g1_1</fullName>
    </submittedName>
</protein>
<name>A0A1G4JE33_9SACH</name>
<evidence type="ECO:0000256" key="1">
    <source>
        <dbReference type="ARBA" id="ARBA00023125"/>
    </source>
</evidence>
<dbReference type="Pfam" id="PF16787">
    <property type="entry name" value="NDC10_II"/>
    <property type="match status" value="1"/>
</dbReference>
<dbReference type="InterPro" id="IPR038279">
    <property type="entry name" value="Ndc10_dom2_sf"/>
</dbReference>
<dbReference type="AlphaFoldDB" id="A0A1G4JE33"/>
<feature type="region of interest" description="Disordered" evidence="2">
    <location>
        <begin position="543"/>
        <end position="613"/>
    </location>
</feature>
<feature type="compositionally biased region" description="Polar residues" evidence="2">
    <location>
        <begin position="461"/>
        <end position="472"/>
    </location>
</feature>
<dbReference type="InterPro" id="IPR010998">
    <property type="entry name" value="Integrase_recombinase_N"/>
</dbReference>
<dbReference type="Gene3D" id="1.10.443.20">
    <property type="entry name" value="Centromere DNA-binding protein complex CBF3 subunit, domain 2"/>
    <property type="match status" value="1"/>
</dbReference>
<feature type="domain" description="Transcription activator GCR1-like" evidence="3">
    <location>
        <begin position="702"/>
        <end position="784"/>
    </location>
</feature>
<reference evidence="7" key="1">
    <citation type="submission" date="2016-03" db="EMBL/GenBank/DDBJ databases">
        <authorList>
            <person name="Devillers Hugo."/>
        </authorList>
    </citation>
    <scope>NUCLEOTIDE SEQUENCE [LARGE SCALE GENOMIC DNA]</scope>
</reference>
<dbReference type="InterPro" id="IPR022210">
    <property type="entry name" value="TF_GCR1-like"/>
</dbReference>
<dbReference type="Pfam" id="PF12550">
    <property type="entry name" value="GCR1_C"/>
    <property type="match status" value="1"/>
</dbReference>
<dbReference type="GO" id="GO:0003677">
    <property type="term" value="F:DNA binding"/>
    <property type="evidence" value="ECO:0007669"/>
    <property type="project" value="UniProtKB-KW"/>
</dbReference>
<evidence type="ECO:0000313" key="7">
    <source>
        <dbReference type="Proteomes" id="UP000189911"/>
    </source>
</evidence>
<feature type="domain" description="NDC10 N-terminal" evidence="5">
    <location>
        <begin position="5"/>
        <end position="116"/>
    </location>
</feature>
<evidence type="ECO:0000256" key="2">
    <source>
        <dbReference type="SAM" id="MobiDB-lite"/>
    </source>
</evidence>
<evidence type="ECO:0000313" key="6">
    <source>
        <dbReference type="EMBL" id="SCU88468.1"/>
    </source>
</evidence>
<dbReference type="Pfam" id="PF21400">
    <property type="entry name" value="Ndc10_N"/>
    <property type="match status" value="1"/>
</dbReference>
<evidence type="ECO:0000259" key="4">
    <source>
        <dbReference type="Pfam" id="PF16787"/>
    </source>
</evidence>
<feature type="compositionally biased region" description="Basic and acidic residues" evidence="2">
    <location>
        <begin position="545"/>
        <end position="561"/>
    </location>
</feature>
<sequence>MDPELQIKALVDTLAPRTAHQYKLYHTKYLQWCRDMKLVRSGVADHPYKDVIVTSTLVHWFILSNFVCVDDSQFSVSVLRKMISAFKFLHRICKAYEPDYPYELDYDYLESVARLHVSASAEVAPISPLNMISVHMWSPHGKQFSEKYFKGGIEKLRFLVDFHVQQYWHLAFADRSQIKLGDLRLSEDHNMLLVDRSSKDRPSMVQKSALLRQTIPWNCPLVTLAAYLHLRFYGTAKLYKGDGFPNLLESDEWCFLPLVRGKSLDKYPREETMTNYYADVFRHCHLPYKRREYFYNKSVEYCQYPTVRRVELEELQDLGKGEDLFFPQSIPVDFLRHMNKQPVYEPVRAPDMQDFSDIPESLLVQIFPEVEEYKRNASNLNNESRHFLAVMELLRYSLVAALPLIKHFFPEHDLFRDSMFQSAEFQGFCQQKIEELRAKDQLEIYQPESLGFNNNEFEPFSQSQPATVNSQKSHIELPPANTDTESLHTYLRDQTFRMVQYQTATNFHLLLQSLSRVFEKLETKKSNREFILHQLGSLEQTLQDRISKTSPDDIKKEDDSKGLSSSDTMDPTKPETVPKNASRNPAALDSDAEDDDDYKEDDEQDEDADDVDPNLQNELQTLVSQVMDVKFQNALESHTKQLETHVHGLIAAQVKEEVRKQLTHLIKQDSQSPTPQPLEQLAPPKRLREDSEPPLQSSEMQFGMTPQLESIEDVVLEWFTPNPDQGNECVHTMNRKYGKGWRTESSDTMSLYKQRKVIVEFYICLVNQRRMDRYKAVAVCENLRGSEPLALFSEKLKEWKRDHNNTFDGLG</sequence>
<evidence type="ECO:0000259" key="5">
    <source>
        <dbReference type="Pfam" id="PF21400"/>
    </source>
</evidence>
<dbReference type="Gene3D" id="1.10.150.130">
    <property type="match status" value="1"/>
</dbReference>
<organism evidence="6 7">
    <name type="scientific">Lachancea nothofagi CBS 11611</name>
    <dbReference type="NCBI Taxonomy" id="1266666"/>
    <lineage>
        <taxon>Eukaryota</taxon>
        <taxon>Fungi</taxon>
        <taxon>Dikarya</taxon>
        <taxon>Ascomycota</taxon>
        <taxon>Saccharomycotina</taxon>
        <taxon>Saccharomycetes</taxon>
        <taxon>Saccharomycetales</taxon>
        <taxon>Saccharomycetaceae</taxon>
        <taxon>Lachancea</taxon>
    </lineage>
</organism>
<feature type="region of interest" description="Disordered" evidence="2">
    <location>
        <begin position="461"/>
        <end position="482"/>
    </location>
</feature>
<proteinExistence type="predicted"/>
<evidence type="ECO:0000259" key="3">
    <source>
        <dbReference type="Pfam" id="PF12550"/>
    </source>
</evidence>